<dbReference type="OrthoDB" id="4966500at2"/>
<dbReference type="Proteomes" id="UP000323856">
    <property type="component" value="Unassembled WGS sequence"/>
</dbReference>
<reference evidence="1 2" key="1">
    <citation type="submission" date="2019-07" db="EMBL/GenBank/DDBJ databases">
        <title>Analysis of the biochemical properties, biological activity and biotechnological potential of siderophores and biosurfactants produced by Antarctic psychrotolerant bacteria.</title>
        <authorList>
            <person name="Styczynski M."/>
            <person name="Krucon T."/>
            <person name="Decewicz P."/>
            <person name="Dziewit L."/>
        </authorList>
    </citation>
    <scope>NUCLEOTIDE SEQUENCE [LARGE SCALE GENOMIC DNA]</scope>
    <source>
        <strain evidence="1 2">ANT_H27</strain>
    </source>
</reference>
<comment type="caution">
    <text evidence="1">The sequence shown here is derived from an EMBL/GenBank/DDBJ whole genome shotgun (WGS) entry which is preliminary data.</text>
</comment>
<name>A0A5B0EN99_9MICC</name>
<accession>A0A5B0EN99</accession>
<proteinExistence type="predicted"/>
<evidence type="ECO:0000313" key="1">
    <source>
        <dbReference type="EMBL" id="KAA0979902.1"/>
    </source>
</evidence>
<sequence length="78" mass="8557">MPVKREAKYLSGADIGKHVRLMVPGGKHTGPWELAGELIKITHWTDAMLSLHVLREDGPKRGTEIPAETLVTITGKES</sequence>
<dbReference type="RefSeq" id="WP_149618448.1">
    <property type="nucleotide sequence ID" value="NZ_VOBL01000001.1"/>
</dbReference>
<organism evidence="1 2">
    <name type="scientific">Paeniglutamicibacter gangotriensis</name>
    <dbReference type="NCBI Taxonomy" id="254787"/>
    <lineage>
        <taxon>Bacteria</taxon>
        <taxon>Bacillati</taxon>
        <taxon>Actinomycetota</taxon>
        <taxon>Actinomycetes</taxon>
        <taxon>Micrococcales</taxon>
        <taxon>Micrococcaceae</taxon>
        <taxon>Paeniglutamicibacter</taxon>
    </lineage>
</organism>
<protein>
    <submittedName>
        <fullName evidence="1">Uncharacterized protein</fullName>
    </submittedName>
</protein>
<evidence type="ECO:0000313" key="2">
    <source>
        <dbReference type="Proteomes" id="UP000323856"/>
    </source>
</evidence>
<gene>
    <name evidence="1" type="ORF">FQ154_01715</name>
</gene>
<dbReference type="EMBL" id="VOBL01000001">
    <property type="protein sequence ID" value="KAA0979902.1"/>
    <property type="molecule type" value="Genomic_DNA"/>
</dbReference>
<dbReference type="AlphaFoldDB" id="A0A5B0EN99"/>